<evidence type="ECO:0000313" key="5">
    <source>
        <dbReference type="EMBL" id="AKI99895.1"/>
    </source>
</evidence>
<gene>
    <name evidence="5" type="ORF">AA314_01522</name>
    <name evidence="6" type="ORF">ATI61_104683</name>
</gene>
<evidence type="ECO:0000313" key="6">
    <source>
        <dbReference type="EMBL" id="REG33392.1"/>
    </source>
</evidence>
<dbReference type="EMBL" id="QUMU01000004">
    <property type="protein sequence ID" value="REG33392.1"/>
    <property type="molecule type" value="Genomic_DNA"/>
</dbReference>
<evidence type="ECO:0000256" key="1">
    <source>
        <dbReference type="ARBA" id="ARBA00022722"/>
    </source>
</evidence>
<dbReference type="Gene3D" id="2.40.50.90">
    <property type="match status" value="1"/>
</dbReference>
<reference evidence="5 7" key="1">
    <citation type="submission" date="2015-05" db="EMBL/GenBank/DDBJ databases">
        <title>Genome assembly of Archangium gephyra DSM 2261.</title>
        <authorList>
            <person name="Sharma G."/>
            <person name="Subramanian S."/>
        </authorList>
    </citation>
    <scope>NUCLEOTIDE SEQUENCE [LARGE SCALE GENOMIC DNA]</scope>
    <source>
        <strain evidence="5 7">DSM 2261</strain>
    </source>
</reference>
<keyword evidence="2" id="KW-0255">Endonuclease</keyword>
<dbReference type="KEGG" id="age:AA314_01522"/>
<dbReference type="PROSITE" id="PS50830">
    <property type="entry name" value="TNASE_3"/>
    <property type="match status" value="1"/>
</dbReference>
<keyword evidence="8" id="KW-1185">Reference proteome</keyword>
<keyword evidence="1" id="KW-0540">Nuclease</keyword>
<feature type="domain" description="TNase-like" evidence="4">
    <location>
        <begin position="31"/>
        <end position="158"/>
    </location>
</feature>
<name>A0AAC8TCY6_9BACT</name>
<dbReference type="SMART" id="SM00318">
    <property type="entry name" value="SNc"/>
    <property type="match status" value="1"/>
</dbReference>
<dbReference type="Proteomes" id="UP000035579">
    <property type="component" value="Chromosome"/>
</dbReference>
<dbReference type="EMBL" id="CP011509">
    <property type="protein sequence ID" value="AKI99895.1"/>
    <property type="molecule type" value="Genomic_DNA"/>
</dbReference>
<sequence length="166" mass="17697">MHLSHGWRVLCVVLGLGLVVLCACGSESSCGPGAGVVSRVVDGDTLVLQSGERVRYLLVDTPESTGGKHECFGAEARDFNRSLVEGRLVRLEYGEACTDRYGRLLAYVTVDGREVNALLAEGGYACVLYISPAGKSRRSEFEALESAAQRAGRGLWGQCSVAPCAR</sequence>
<accession>A0AAC8TCY6</accession>
<dbReference type="InterPro" id="IPR035437">
    <property type="entry name" value="SNase_OB-fold_sf"/>
</dbReference>
<reference evidence="6 8" key="2">
    <citation type="submission" date="2018-08" db="EMBL/GenBank/DDBJ databases">
        <title>Genomic Encyclopedia of Archaeal and Bacterial Type Strains, Phase II (KMG-II): from individual species to whole genera.</title>
        <authorList>
            <person name="Goeker M."/>
        </authorList>
    </citation>
    <scope>NUCLEOTIDE SEQUENCE [LARGE SCALE GENOMIC DNA]</scope>
    <source>
        <strain evidence="6 8">DSM 2261</strain>
    </source>
</reference>
<dbReference type="PANTHER" id="PTHR12302">
    <property type="entry name" value="EBNA2 BINDING PROTEIN P100"/>
    <property type="match status" value="1"/>
</dbReference>
<organism evidence="5 7">
    <name type="scientific">Archangium gephyra</name>
    <dbReference type="NCBI Taxonomy" id="48"/>
    <lineage>
        <taxon>Bacteria</taxon>
        <taxon>Pseudomonadati</taxon>
        <taxon>Myxococcota</taxon>
        <taxon>Myxococcia</taxon>
        <taxon>Myxococcales</taxon>
        <taxon>Cystobacterineae</taxon>
        <taxon>Archangiaceae</taxon>
        <taxon>Archangium</taxon>
    </lineage>
</organism>
<dbReference type="GO" id="GO:0016787">
    <property type="term" value="F:hydrolase activity"/>
    <property type="evidence" value="ECO:0007669"/>
    <property type="project" value="UniProtKB-KW"/>
</dbReference>
<evidence type="ECO:0000313" key="7">
    <source>
        <dbReference type="Proteomes" id="UP000035579"/>
    </source>
</evidence>
<evidence type="ECO:0000259" key="4">
    <source>
        <dbReference type="PROSITE" id="PS50830"/>
    </source>
</evidence>
<evidence type="ECO:0000256" key="3">
    <source>
        <dbReference type="ARBA" id="ARBA00022801"/>
    </source>
</evidence>
<dbReference type="InterPro" id="IPR016071">
    <property type="entry name" value="Staphylococal_nuclease_OB-fold"/>
</dbReference>
<evidence type="ECO:0000256" key="2">
    <source>
        <dbReference type="ARBA" id="ARBA00022759"/>
    </source>
</evidence>
<proteinExistence type="predicted"/>
<dbReference type="SUPFAM" id="SSF50199">
    <property type="entry name" value="Staphylococcal nuclease"/>
    <property type="match status" value="1"/>
</dbReference>
<keyword evidence="3" id="KW-0378">Hydrolase</keyword>
<dbReference type="AlphaFoldDB" id="A0AAC8TCY6"/>
<dbReference type="GO" id="GO:0004519">
    <property type="term" value="F:endonuclease activity"/>
    <property type="evidence" value="ECO:0007669"/>
    <property type="project" value="UniProtKB-KW"/>
</dbReference>
<dbReference type="PANTHER" id="PTHR12302:SF3">
    <property type="entry name" value="SERINE_THREONINE-PROTEIN KINASE 31"/>
    <property type="match status" value="1"/>
</dbReference>
<dbReference type="RefSeq" id="WP_047854861.1">
    <property type="nucleotide sequence ID" value="NZ_CP011509.1"/>
</dbReference>
<dbReference type="Pfam" id="PF00565">
    <property type="entry name" value="SNase"/>
    <property type="match status" value="1"/>
</dbReference>
<dbReference type="Proteomes" id="UP000256345">
    <property type="component" value="Unassembled WGS sequence"/>
</dbReference>
<protein>
    <submittedName>
        <fullName evidence="6">Micrococcal nuclease</fullName>
    </submittedName>
    <submittedName>
        <fullName evidence="5">Nuclease protein</fullName>
    </submittedName>
</protein>
<evidence type="ECO:0000313" key="8">
    <source>
        <dbReference type="Proteomes" id="UP000256345"/>
    </source>
</evidence>